<protein>
    <submittedName>
        <fullName evidence="4">Nitroreductase-like protein</fullName>
    </submittedName>
</protein>
<dbReference type="EMBL" id="PIQE01000001">
    <property type="protein sequence ID" value="RUO74553.1"/>
    <property type="molecule type" value="Genomic_DNA"/>
</dbReference>
<evidence type="ECO:0000313" key="4">
    <source>
        <dbReference type="EMBL" id="RUO74553.1"/>
    </source>
</evidence>
<keyword evidence="2" id="KW-0560">Oxidoreductase</keyword>
<dbReference type="Gene3D" id="3.40.109.10">
    <property type="entry name" value="NADH Oxidase"/>
    <property type="match status" value="1"/>
</dbReference>
<evidence type="ECO:0000313" key="5">
    <source>
        <dbReference type="Proteomes" id="UP000287022"/>
    </source>
</evidence>
<gene>
    <name evidence="4" type="ORF">CWI80_04220</name>
</gene>
<dbReference type="STRING" id="1122124.GCA_000423165_00553"/>
<dbReference type="InterPro" id="IPR029479">
    <property type="entry name" value="Nitroreductase"/>
</dbReference>
<keyword evidence="5" id="KW-1185">Reference proteome</keyword>
<sequence length="356" mass="40246">MSIRSFARRIIPKSFVHSVREFGARIDRSLLPVFAVSKWTASLYYLFFNRGFGREHQGVLKGRIAYWRSLHEIAESCVLLRRNTHRLEKGLIMRPRRPSFAEAYIEETVVCYLRADQAGTVQADEMRWAKDVLDAYFAAVTDTPVIAKVRKLYSQAEHRHCQAASASSSTPYPQSSLPESPVSTEQLATLFLKRRSTRWYLPKPVPEDKLREAVNLASLAPSACNRQPYEFYLINNAKRASKIAKFAGGTVGFADNIPALIVVVGDLNAYPMERDRHCIYIDGSLAAMQLMLALETMQLSTCPINWPDVEHREQQMQQELGLKVHQRPIMLLAVGYADPEGGIPFSAKKSDVTLVK</sequence>
<dbReference type="Proteomes" id="UP000287022">
    <property type="component" value="Unassembled WGS sequence"/>
</dbReference>
<feature type="domain" description="Nitroreductase" evidence="3">
    <location>
        <begin position="248"/>
        <end position="336"/>
    </location>
</feature>
<dbReference type="SUPFAM" id="SSF55469">
    <property type="entry name" value="FMN-dependent nitroreductase-like"/>
    <property type="match status" value="1"/>
</dbReference>
<feature type="domain" description="Nitroreductase" evidence="3">
    <location>
        <begin position="193"/>
        <end position="247"/>
    </location>
</feature>
<name>A0A432Z9F2_9GAMM</name>
<accession>A0A432Z9F2</accession>
<comment type="similarity">
    <text evidence="1">Belongs to the nitroreductase family.</text>
</comment>
<evidence type="ECO:0000256" key="1">
    <source>
        <dbReference type="ARBA" id="ARBA00007118"/>
    </source>
</evidence>
<reference evidence="5" key="1">
    <citation type="journal article" date="2018" name="Front. Microbiol.">
        <title>Genome-Based Analysis Reveals the Taxonomy and Diversity of the Family Idiomarinaceae.</title>
        <authorList>
            <person name="Liu Y."/>
            <person name="Lai Q."/>
            <person name="Shao Z."/>
        </authorList>
    </citation>
    <scope>NUCLEOTIDE SEQUENCE [LARGE SCALE GENOMIC DNA]</scope>
    <source>
        <strain evidence="5">c121</strain>
    </source>
</reference>
<dbReference type="RefSeq" id="WP_026861599.1">
    <property type="nucleotide sequence ID" value="NZ_PIQE01000001.1"/>
</dbReference>
<dbReference type="PANTHER" id="PTHR43673:SF10">
    <property type="entry name" value="NADH DEHYDROGENASE_NAD(P)H NITROREDUCTASE XCC3605-RELATED"/>
    <property type="match status" value="1"/>
</dbReference>
<dbReference type="AlphaFoldDB" id="A0A432Z9F2"/>
<dbReference type="PANTHER" id="PTHR43673">
    <property type="entry name" value="NAD(P)H NITROREDUCTASE YDGI-RELATED"/>
    <property type="match status" value="1"/>
</dbReference>
<dbReference type="CDD" id="cd02062">
    <property type="entry name" value="Nitro_FMN_reductase"/>
    <property type="match status" value="1"/>
</dbReference>
<dbReference type="InterPro" id="IPR000415">
    <property type="entry name" value="Nitroreductase-like"/>
</dbReference>
<dbReference type="Pfam" id="PF00881">
    <property type="entry name" value="Nitroreductase"/>
    <property type="match status" value="2"/>
</dbReference>
<evidence type="ECO:0000256" key="2">
    <source>
        <dbReference type="ARBA" id="ARBA00023002"/>
    </source>
</evidence>
<evidence type="ECO:0000259" key="3">
    <source>
        <dbReference type="Pfam" id="PF00881"/>
    </source>
</evidence>
<comment type="caution">
    <text evidence="4">The sequence shown here is derived from an EMBL/GenBank/DDBJ whole genome shotgun (WGS) entry which is preliminary data.</text>
</comment>
<organism evidence="4 5">
    <name type="scientific">Pseudidiomarina sediminum</name>
    <dbReference type="NCBI Taxonomy" id="431675"/>
    <lineage>
        <taxon>Bacteria</taxon>
        <taxon>Pseudomonadati</taxon>
        <taxon>Pseudomonadota</taxon>
        <taxon>Gammaproteobacteria</taxon>
        <taxon>Alteromonadales</taxon>
        <taxon>Idiomarinaceae</taxon>
        <taxon>Pseudidiomarina</taxon>
    </lineage>
</organism>
<proteinExistence type="inferred from homology"/>
<dbReference type="GO" id="GO:0016491">
    <property type="term" value="F:oxidoreductase activity"/>
    <property type="evidence" value="ECO:0007669"/>
    <property type="project" value="UniProtKB-KW"/>
</dbReference>